<protein>
    <submittedName>
        <fullName evidence="3">Chlorophyll synthesis pathway protein BchC</fullName>
    </submittedName>
</protein>
<dbReference type="SUPFAM" id="SSF50129">
    <property type="entry name" value="GroES-like"/>
    <property type="match status" value="1"/>
</dbReference>
<dbReference type="InterPro" id="IPR036291">
    <property type="entry name" value="NAD(P)-bd_dom_sf"/>
</dbReference>
<dbReference type="Gene3D" id="3.40.50.720">
    <property type="entry name" value="NAD(P)-binding Rossmann-like Domain"/>
    <property type="match status" value="1"/>
</dbReference>
<proteinExistence type="predicted"/>
<name>A0A2N3PTI4_9PROT</name>
<dbReference type="Gene3D" id="3.90.180.10">
    <property type="entry name" value="Medium-chain alcohol dehydrogenases, catalytic domain"/>
    <property type="match status" value="2"/>
</dbReference>
<dbReference type="AlphaFoldDB" id="A0A2N3PTI4"/>
<dbReference type="Pfam" id="PF08240">
    <property type="entry name" value="ADH_N"/>
    <property type="match status" value="1"/>
</dbReference>
<evidence type="ECO:0000259" key="2">
    <source>
        <dbReference type="Pfam" id="PF08240"/>
    </source>
</evidence>
<keyword evidence="1" id="KW-0560">Oxidoreductase</keyword>
<dbReference type="InterPro" id="IPR013154">
    <property type="entry name" value="ADH-like_N"/>
</dbReference>
<dbReference type="SUPFAM" id="SSF51735">
    <property type="entry name" value="NAD(P)-binding Rossmann-fold domains"/>
    <property type="match status" value="1"/>
</dbReference>
<feature type="domain" description="Alcohol dehydrogenase-like N-terminal" evidence="2">
    <location>
        <begin position="29"/>
        <end position="121"/>
    </location>
</feature>
<evidence type="ECO:0000313" key="4">
    <source>
        <dbReference type="Proteomes" id="UP000233293"/>
    </source>
</evidence>
<dbReference type="Proteomes" id="UP000233293">
    <property type="component" value="Unassembled WGS sequence"/>
</dbReference>
<evidence type="ECO:0000313" key="3">
    <source>
        <dbReference type="EMBL" id="PKU23715.1"/>
    </source>
</evidence>
<dbReference type="OrthoDB" id="9806940at2"/>
<accession>A0A2N3PTI4</accession>
<evidence type="ECO:0000256" key="1">
    <source>
        <dbReference type="ARBA" id="ARBA00023002"/>
    </source>
</evidence>
<dbReference type="CDD" id="cd08255">
    <property type="entry name" value="2-desacetyl-2-hydroxyethyl_bacteriochlorophyllide_like"/>
    <property type="match status" value="1"/>
</dbReference>
<dbReference type="PANTHER" id="PTHR43189">
    <property type="entry name" value="ZINC-TYPE ALCOHOL DEHYDROGENASE-LIKE PROTEIN C1198.01-RELATED"/>
    <property type="match status" value="1"/>
</dbReference>
<dbReference type="InterPro" id="IPR011032">
    <property type="entry name" value="GroES-like_sf"/>
</dbReference>
<dbReference type="GO" id="GO:0036354">
    <property type="term" value="F:bacteriochlorophyllide-a dehydrogenase activity"/>
    <property type="evidence" value="ECO:0007669"/>
    <property type="project" value="InterPro"/>
</dbReference>
<keyword evidence="4" id="KW-1185">Reference proteome</keyword>
<sequence length="314" mass="33842">MSDKHTVAVVMDNPECLSLRRLSLHPLQAADVVVEVEWSGISSGTERLLWSGRMPQFPGMGYPLVPGYESVGRIVEAGAAARSRIGDYVFVPGATCFKEARGLFGGAARHLIVPGARAISIGDGIREQGILIALAATARHCINAENGPELIVGHGVLGRLLARSTTAAGFPPPTVWETNPCRRSGATGYRVLSPDTDVRTDYRVIVDVSGDVTILDSLIARLGRGGEIVLGGFYEKPLSFSYPPSFLKEARLRVAAEWTPADLDQTLAAIKDGRLSLDGLITHRMDVSQADQAYRTAFADPTCLKMILDWRKCA</sequence>
<dbReference type="NCBIfam" id="TIGR01202">
    <property type="entry name" value="bchC"/>
    <property type="match status" value="1"/>
</dbReference>
<dbReference type="PANTHER" id="PTHR43189:SF1">
    <property type="entry name" value="ZINC-TYPE ALCOHOL DEHYDROGENASE-LIKE PROTEIN C1198.01"/>
    <property type="match status" value="1"/>
</dbReference>
<comment type="caution">
    <text evidence="3">The sequence shown here is derived from an EMBL/GenBank/DDBJ whole genome shotgun (WGS) entry which is preliminary data.</text>
</comment>
<organism evidence="3 4">
    <name type="scientific">Telmatospirillum siberiense</name>
    <dbReference type="NCBI Taxonomy" id="382514"/>
    <lineage>
        <taxon>Bacteria</taxon>
        <taxon>Pseudomonadati</taxon>
        <taxon>Pseudomonadota</taxon>
        <taxon>Alphaproteobacteria</taxon>
        <taxon>Rhodospirillales</taxon>
        <taxon>Rhodospirillaceae</taxon>
        <taxon>Telmatospirillum</taxon>
    </lineage>
</organism>
<reference evidence="4" key="1">
    <citation type="submission" date="2017-12" db="EMBL/GenBank/DDBJ databases">
        <title>Draft genome sequence of Telmatospirillum siberiense 26-4b1T, an acidotolerant peatland alphaproteobacterium potentially involved in sulfur cycling.</title>
        <authorList>
            <person name="Hausmann B."/>
            <person name="Pjevac P."/>
            <person name="Schreck K."/>
            <person name="Herbold C.W."/>
            <person name="Daims H."/>
            <person name="Wagner M."/>
            <person name="Pester M."/>
            <person name="Loy A."/>
        </authorList>
    </citation>
    <scope>NUCLEOTIDE SEQUENCE [LARGE SCALE GENOMIC DNA]</scope>
    <source>
        <strain evidence="4">26-4b1</strain>
    </source>
</reference>
<dbReference type="EMBL" id="PIUM01000018">
    <property type="protein sequence ID" value="PKU23715.1"/>
    <property type="molecule type" value="Genomic_DNA"/>
</dbReference>
<dbReference type="InterPro" id="IPR005903">
    <property type="entry name" value="BchC"/>
</dbReference>
<gene>
    <name evidence="3" type="primary">bchC</name>
    <name evidence="3" type="ORF">CWS72_15425</name>
</gene>